<protein>
    <submittedName>
        <fullName evidence="3">Uncharacterized protein YjcR</fullName>
    </submittedName>
</protein>
<dbReference type="EMBL" id="FMTT01000074">
    <property type="protein sequence ID" value="SCW85864.1"/>
    <property type="molecule type" value="Genomic_DNA"/>
</dbReference>
<dbReference type="RefSeq" id="WP_090677052.1">
    <property type="nucleotide sequence ID" value="NZ_FMTT01000074.1"/>
</dbReference>
<evidence type="ECO:0000256" key="1">
    <source>
        <dbReference type="SAM" id="MobiDB-lite"/>
    </source>
</evidence>
<dbReference type="Pfam" id="PF10668">
    <property type="entry name" value="Phage_terminase"/>
    <property type="match status" value="1"/>
</dbReference>
<sequence>MPRVRDPKRSEAEKLYLESFGQLDLVKIAEKLGISDGTVRGWKSKDKWDTKLNGTLQTKERSAPKDTERSKRGAPKGNKNALGNRGGVGGPLRNGKAVSHGLFRKFLPDDEETREIYDNVGQMDSLDLLWENIQIKFTAIIRAQKIMFVRDQDDRTEVLKRKKRTDTGWEDEFELQHAWDKQATFLQAQARAMTTLTSMIRQYEEMCRQGWADEEQKLRIEKLKAEVDNIKGGGKNQESENWADALMEVAERRRAKVSEGEWQ</sequence>
<reference evidence="4" key="1">
    <citation type="submission" date="2016-10" db="EMBL/GenBank/DDBJ databases">
        <authorList>
            <person name="Varghese N."/>
            <person name="Submissions S."/>
        </authorList>
    </citation>
    <scope>NUCLEOTIDE SEQUENCE [LARGE SCALE GENOMIC DNA]</scope>
    <source>
        <strain evidence="4">CGMCC 1.8946</strain>
    </source>
</reference>
<dbReference type="Proteomes" id="UP000198601">
    <property type="component" value="Unassembled WGS sequence"/>
</dbReference>
<proteinExistence type="predicted"/>
<accession>A0A1G4TWY7</accession>
<organism evidence="3 4">
    <name type="scientific">Paenibacillus tianmuensis</name>
    <dbReference type="NCBI Taxonomy" id="624147"/>
    <lineage>
        <taxon>Bacteria</taxon>
        <taxon>Bacillati</taxon>
        <taxon>Bacillota</taxon>
        <taxon>Bacilli</taxon>
        <taxon>Bacillales</taxon>
        <taxon>Paenibacillaceae</taxon>
        <taxon>Paenibacillus</taxon>
    </lineage>
</organism>
<dbReference type="NCBIfam" id="NF040601">
    <property type="entry name" value="TerS_not_xtmA"/>
    <property type="match status" value="1"/>
</dbReference>
<gene>
    <name evidence="3" type="ORF">SAMN04487970_10746</name>
</gene>
<dbReference type="AlphaFoldDB" id="A0A1G4TWY7"/>
<keyword evidence="4" id="KW-1185">Reference proteome</keyword>
<feature type="domain" description="PBSX phage terminase small subunit-like N-terminal" evidence="2">
    <location>
        <begin position="1"/>
        <end position="65"/>
    </location>
</feature>
<evidence type="ECO:0000313" key="3">
    <source>
        <dbReference type="EMBL" id="SCW85864.1"/>
    </source>
</evidence>
<dbReference type="InterPro" id="IPR018925">
    <property type="entry name" value="XtmA-like_N"/>
</dbReference>
<feature type="compositionally biased region" description="Basic and acidic residues" evidence="1">
    <location>
        <begin position="58"/>
        <end position="71"/>
    </location>
</feature>
<evidence type="ECO:0000313" key="4">
    <source>
        <dbReference type="Proteomes" id="UP000198601"/>
    </source>
</evidence>
<name>A0A1G4TWY7_9BACL</name>
<dbReference type="OrthoDB" id="7358785at2"/>
<evidence type="ECO:0000259" key="2">
    <source>
        <dbReference type="Pfam" id="PF10668"/>
    </source>
</evidence>
<dbReference type="STRING" id="624147.SAMN04487970_10746"/>
<feature type="region of interest" description="Disordered" evidence="1">
    <location>
        <begin position="50"/>
        <end position="94"/>
    </location>
</feature>